<protein>
    <recommendedName>
        <fullName evidence="1">Reverse transcriptase domain-containing protein</fullName>
    </recommendedName>
</protein>
<dbReference type="InterPro" id="IPR036691">
    <property type="entry name" value="Endo/exonu/phosph_ase_sf"/>
</dbReference>
<proteinExistence type="predicted"/>
<dbReference type="EMBL" id="BPVZ01000075">
    <property type="protein sequence ID" value="GKV27352.1"/>
    <property type="molecule type" value="Genomic_DNA"/>
</dbReference>
<dbReference type="SUPFAM" id="SSF56672">
    <property type="entry name" value="DNA/RNA polymerases"/>
    <property type="match status" value="1"/>
</dbReference>
<dbReference type="InterPro" id="IPR043502">
    <property type="entry name" value="DNA/RNA_pol_sf"/>
</dbReference>
<dbReference type="Pfam" id="PF13966">
    <property type="entry name" value="zf-RVT"/>
    <property type="match status" value="1"/>
</dbReference>
<dbReference type="InterPro" id="IPR026960">
    <property type="entry name" value="RVT-Znf"/>
</dbReference>
<comment type="caution">
    <text evidence="2">The sequence shown here is derived from an EMBL/GenBank/DDBJ whole genome shotgun (WGS) entry which is preliminary data.</text>
</comment>
<evidence type="ECO:0000259" key="1">
    <source>
        <dbReference type="PROSITE" id="PS50878"/>
    </source>
</evidence>
<gene>
    <name evidence="2" type="ORF">SLEP1_g36534</name>
</gene>
<dbReference type="AlphaFoldDB" id="A0AAV5KS99"/>
<dbReference type="PANTHER" id="PTHR33116">
    <property type="entry name" value="REVERSE TRANSCRIPTASE ZINC-BINDING DOMAIN-CONTAINING PROTEIN-RELATED-RELATED"/>
    <property type="match status" value="1"/>
</dbReference>
<dbReference type="Proteomes" id="UP001054252">
    <property type="component" value="Unassembled WGS sequence"/>
</dbReference>
<organism evidence="2 3">
    <name type="scientific">Rubroshorea leprosula</name>
    <dbReference type="NCBI Taxonomy" id="152421"/>
    <lineage>
        <taxon>Eukaryota</taxon>
        <taxon>Viridiplantae</taxon>
        <taxon>Streptophyta</taxon>
        <taxon>Embryophyta</taxon>
        <taxon>Tracheophyta</taxon>
        <taxon>Spermatophyta</taxon>
        <taxon>Magnoliopsida</taxon>
        <taxon>eudicotyledons</taxon>
        <taxon>Gunneridae</taxon>
        <taxon>Pentapetalae</taxon>
        <taxon>rosids</taxon>
        <taxon>malvids</taxon>
        <taxon>Malvales</taxon>
        <taxon>Dipterocarpaceae</taxon>
        <taxon>Rubroshorea</taxon>
    </lineage>
</organism>
<evidence type="ECO:0000313" key="2">
    <source>
        <dbReference type="EMBL" id="GKV27352.1"/>
    </source>
</evidence>
<keyword evidence="3" id="KW-1185">Reference proteome</keyword>
<dbReference type="Pfam" id="PF00078">
    <property type="entry name" value="RVT_1"/>
    <property type="match status" value="1"/>
</dbReference>
<dbReference type="SUPFAM" id="SSF56219">
    <property type="entry name" value="DNase I-like"/>
    <property type="match status" value="1"/>
</dbReference>
<dbReference type="PANTHER" id="PTHR33116:SF80">
    <property type="entry name" value="REVERSE TRANSCRIPTASE ZINC-BINDING DOMAIN-CONTAINING PROTEIN"/>
    <property type="match status" value="1"/>
</dbReference>
<dbReference type="PROSITE" id="PS50878">
    <property type="entry name" value="RT_POL"/>
    <property type="match status" value="1"/>
</dbReference>
<feature type="domain" description="Reverse transcriptase" evidence="1">
    <location>
        <begin position="231"/>
        <end position="527"/>
    </location>
</feature>
<accession>A0AAV5KS99</accession>
<sequence>MEQLASNLVEKDIPVIHSTSTLVRSVPDAALPNKDVHTSNSFSALGDAIMNPIIDISVNPVIETRMARAASQGVAAVTKALLPRQRQQKKKSNSSSETLWDELILFSQALLAVPWLVGGDFNDIRSPSERSDGASISKESLSFHDKLNAAELHDIPSSGTNAEFLPPGCSDHCAGLVGIQAPEVNNRRRPFKFFNFWIKNEKFLDIVKQVWETTQVQEMVQVKHDQVQKVATPQLAEESFYRQKSRIKWLQEGDSNTTYFYKLPVDMANSLIHPVTEEEIKVVVFSSPGNRSPGPNGFTAEFYKAAWSIVGDLGVKAIKEFFSSGQLLKEEIVKHYHKQCLSPRCTLQIDLMKAFDSVSWDFIFQILLSLGIPSQFVNLVKACVTTPKFSVVFNGNLCGYFSGEKGVRQGDPLSTYVFVVCMEVLSHMLNKAAEEGKFAYHPKCKNVQLTHLCFANNLMIFTDGSLASLNAIDAVLTHFYKVSGLRVNYAKSELFCCGLSTSHTQLLVEKFGFKIGTLPVRYLGVPLITGKLAKMDLRPLVSKITEKMSSWAAKHLSFAGRLQLISLIIQGITNFWCSVFILPKGIIKEVEKICGTFLWNNETCIARGAKVSWLHVCTPKQEGGLRLRNLVQWNQACILKFIWLLFSKAGSVWVAWVQENLLKGKSFWSINIPSDASWRWRKILKLRPLARGLIQHIPGNGQNTYLWHDNWHPAGPLLEVYGNSIVHDSGIPSQAKLASVISGRFWNWPPARSPQLVEMQIPLFDIHPREGENDSVIWLTSPSGSFQTGQTWHWLRHKQPRKVWHKLVWFPHAIPKHSFIGWLAILNRLTTKARQKQWTPTILDTCIL</sequence>
<evidence type="ECO:0000313" key="3">
    <source>
        <dbReference type="Proteomes" id="UP001054252"/>
    </source>
</evidence>
<dbReference type="InterPro" id="IPR000477">
    <property type="entry name" value="RT_dom"/>
</dbReference>
<name>A0AAV5KS99_9ROSI</name>
<reference evidence="2 3" key="1">
    <citation type="journal article" date="2021" name="Commun. Biol.">
        <title>The genome of Shorea leprosula (Dipterocarpaceae) highlights the ecological relevance of drought in aseasonal tropical rainforests.</title>
        <authorList>
            <person name="Ng K.K.S."/>
            <person name="Kobayashi M.J."/>
            <person name="Fawcett J.A."/>
            <person name="Hatakeyama M."/>
            <person name="Paape T."/>
            <person name="Ng C.H."/>
            <person name="Ang C.C."/>
            <person name="Tnah L.H."/>
            <person name="Lee C.T."/>
            <person name="Nishiyama T."/>
            <person name="Sese J."/>
            <person name="O'Brien M.J."/>
            <person name="Copetti D."/>
            <person name="Mohd Noor M.I."/>
            <person name="Ong R.C."/>
            <person name="Putra M."/>
            <person name="Sireger I.Z."/>
            <person name="Indrioko S."/>
            <person name="Kosugi Y."/>
            <person name="Izuno A."/>
            <person name="Isagi Y."/>
            <person name="Lee S.L."/>
            <person name="Shimizu K.K."/>
        </authorList>
    </citation>
    <scope>NUCLEOTIDE SEQUENCE [LARGE SCALE GENOMIC DNA]</scope>
    <source>
        <strain evidence="2">214</strain>
    </source>
</reference>
<dbReference type="Gene3D" id="3.60.10.10">
    <property type="entry name" value="Endonuclease/exonuclease/phosphatase"/>
    <property type="match status" value="1"/>
</dbReference>